<dbReference type="InterPro" id="IPR023753">
    <property type="entry name" value="FAD/NAD-binding_dom"/>
</dbReference>
<dbReference type="PRINTS" id="PR00368">
    <property type="entry name" value="FADPNR"/>
</dbReference>
<dbReference type="AlphaFoldDB" id="A0A497E5B5"/>
<name>A0A497E5B5_UNCAE</name>
<accession>A0A497E5B5</accession>
<dbReference type="Pfam" id="PF07992">
    <property type="entry name" value="Pyr_redox_2"/>
    <property type="match status" value="1"/>
</dbReference>
<dbReference type="GO" id="GO:0016491">
    <property type="term" value="F:oxidoreductase activity"/>
    <property type="evidence" value="ECO:0007669"/>
    <property type="project" value="UniProtKB-KW"/>
</dbReference>
<dbReference type="PRINTS" id="PR00469">
    <property type="entry name" value="PNDRDTASEII"/>
</dbReference>
<evidence type="ECO:0000313" key="3">
    <source>
        <dbReference type="EMBL" id="RLE09110.1"/>
    </source>
</evidence>
<evidence type="ECO:0000313" key="4">
    <source>
        <dbReference type="Proteomes" id="UP000279422"/>
    </source>
</evidence>
<reference evidence="3 4" key="1">
    <citation type="submission" date="2018-06" db="EMBL/GenBank/DDBJ databases">
        <title>Extensive metabolic versatility and redundancy in microbially diverse, dynamic hydrothermal sediments.</title>
        <authorList>
            <person name="Dombrowski N."/>
            <person name="Teske A."/>
            <person name="Baker B.J."/>
        </authorList>
    </citation>
    <scope>NUCLEOTIDE SEQUENCE [LARGE SCALE GENOMIC DNA]</scope>
    <source>
        <strain evidence="3">B47_G16</strain>
    </source>
</reference>
<keyword evidence="1" id="KW-0560">Oxidoreductase</keyword>
<dbReference type="PANTHER" id="PTHR42949:SF3">
    <property type="entry name" value="ANAEROBIC GLYCEROL-3-PHOSPHATE DEHYDROGENASE SUBUNIT B"/>
    <property type="match status" value="1"/>
</dbReference>
<comment type="caution">
    <text evidence="3">The sequence shown here is derived from an EMBL/GenBank/DDBJ whole genome shotgun (WGS) entry which is preliminary data.</text>
</comment>
<feature type="domain" description="FAD/NAD(P)-binding" evidence="2">
    <location>
        <begin position="5"/>
        <end position="308"/>
    </location>
</feature>
<dbReference type="Gene3D" id="3.50.50.60">
    <property type="entry name" value="FAD/NAD(P)-binding domain"/>
    <property type="match status" value="2"/>
</dbReference>
<dbReference type="EMBL" id="QMPZ01000062">
    <property type="protein sequence ID" value="RLE09110.1"/>
    <property type="molecule type" value="Genomic_DNA"/>
</dbReference>
<gene>
    <name evidence="3" type="ORF">DRJ00_05025</name>
</gene>
<sequence length="376" mass="40780">MKKCDVLVIGAGPAGLCCAIEAARAGADVILIDENRRPGGQLFKQIHKFFGSKQHKAGIRGFDIGIELLEEVQRYEVNMLLNTVAYGIFDDKTVEIVKDERITDTIQGKKILLATGAIENPVAFPGWTLPGVMGAGAAQTMINIHRVLPGRRFVILGTGNVGLIIAYQLLQAGADVIALVEAASKIGGYQVHASKIRRAGIPIFTSHTIKEVKGNMQVEEVVIVQLDDSWKPIEGTERTLSADCVCIAAGLHPSIELAQMAGCALGFSSELGGHLPLHNEDMETTVDGIYVAGDIAGVEEASTAMEEGRLAGIDMAQKLGHLSKDKAQDKKEKIRENLFALRSGSFGYLRYKAKLNIIQTMEAIKKNQEKKQWSYK</sequence>
<organism evidence="3 4">
    <name type="scientific">Aerophobetes bacterium</name>
    <dbReference type="NCBI Taxonomy" id="2030807"/>
    <lineage>
        <taxon>Bacteria</taxon>
        <taxon>Candidatus Aerophobota</taxon>
    </lineage>
</organism>
<evidence type="ECO:0000259" key="2">
    <source>
        <dbReference type="Pfam" id="PF07992"/>
    </source>
</evidence>
<dbReference type="SUPFAM" id="SSF51905">
    <property type="entry name" value="FAD/NAD(P)-binding domain"/>
    <property type="match status" value="1"/>
</dbReference>
<dbReference type="Proteomes" id="UP000279422">
    <property type="component" value="Unassembled WGS sequence"/>
</dbReference>
<dbReference type="InterPro" id="IPR051691">
    <property type="entry name" value="Metab_Enz_Cyan_OpOx_G3PDH"/>
</dbReference>
<evidence type="ECO:0000256" key="1">
    <source>
        <dbReference type="ARBA" id="ARBA00023002"/>
    </source>
</evidence>
<proteinExistence type="predicted"/>
<protein>
    <submittedName>
        <fullName evidence="3">Pyridine nucleotide-disulfide oxidoreductase</fullName>
    </submittedName>
</protein>
<dbReference type="InterPro" id="IPR036188">
    <property type="entry name" value="FAD/NAD-bd_sf"/>
</dbReference>
<dbReference type="PANTHER" id="PTHR42949">
    <property type="entry name" value="ANAEROBIC GLYCEROL-3-PHOSPHATE DEHYDROGENASE SUBUNIT B"/>
    <property type="match status" value="1"/>
</dbReference>